<comment type="catalytic activity">
    <reaction evidence="13">
        <text>a (3S)-3-hydroxyacyl-CoA + NAD(+) = a 3-oxoacyl-CoA + NADH + H(+)</text>
        <dbReference type="Rhea" id="RHEA:22432"/>
        <dbReference type="ChEBI" id="CHEBI:15378"/>
        <dbReference type="ChEBI" id="CHEBI:57318"/>
        <dbReference type="ChEBI" id="CHEBI:57540"/>
        <dbReference type="ChEBI" id="CHEBI:57945"/>
        <dbReference type="ChEBI" id="CHEBI:90726"/>
        <dbReference type="EC" id="1.1.1.35"/>
    </reaction>
</comment>
<dbReference type="Gene3D" id="3.40.50.720">
    <property type="entry name" value="NAD(P)-binding Rossmann-like Domain"/>
    <property type="match status" value="1"/>
</dbReference>
<evidence type="ECO:0000256" key="7">
    <source>
        <dbReference type="ARBA" id="ARBA00023027"/>
    </source>
</evidence>
<dbReference type="GO" id="GO:0016042">
    <property type="term" value="P:lipid catabolic process"/>
    <property type="evidence" value="ECO:0007669"/>
    <property type="project" value="UniProtKB-KW"/>
</dbReference>
<evidence type="ECO:0000256" key="5">
    <source>
        <dbReference type="ARBA" id="ARBA00022963"/>
    </source>
</evidence>
<dbReference type="GO" id="GO:0003857">
    <property type="term" value="F:(3S)-3-hydroxyacyl-CoA dehydrogenase (NAD+) activity"/>
    <property type="evidence" value="ECO:0007669"/>
    <property type="project" value="UniProtKB-EC"/>
</dbReference>
<keyword evidence="4" id="KW-0276">Fatty acid metabolism</keyword>
<evidence type="ECO:0000256" key="4">
    <source>
        <dbReference type="ARBA" id="ARBA00022832"/>
    </source>
</evidence>
<keyword evidence="10" id="KW-0413">Isomerase</keyword>
<evidence type="ECO:0000256" key="10">
    <source>
        <dbReference type="ARBA" id="ARBA00023235"/>
    </source>
</evidence>
<proteinExistence type="inferred from homology"/>
<dbReference type="Pfam" id="PF00725">
    <property type="entry name" value="3HCDH"/>
    <property type="match status" value="2"/>
</dbReference>
<comment type="pathway">
    <text evidence="2">Lipid metabolism; fatty acid beta-oxidation.</text>
</comment>
<keyword evidence="7" id="KW-0520">NAD</keyword>
<keyword evidence="12" id="KW-0511">Multifunctional enzyme</keyword>
<evidence type="ECO:0000256" key="13">
    <source>
        <dbReference type="ARBA" id="ARBA00049556"/>
    </source>
</evidence>
<dbReference type="EMBL" id="JAFKCZ010000008">
    <property type="protein sequence ID" value="MBN7797514.1"/>
    <property type="molecule type" value="Genomic_DNA"/>
</dbReference>
<feature type="domain" description="3-hydroxyacyl-CoA dehydrogenase C-terminal" evidence="15">
    <location>
        <begin position="604"/>
        <end position="687"/>
    </location>
</feature>
<dbReference type="GO" id="GO:0004300">
    <property type="term" value="F:enoyl-CoA hydratase activity"/>
    <property type="evidence" value="ECO:0007669"/>
    <property type="project" value="UniProtKB-ARBA"/>
</dbReference>
<reference evidence="17" key="1">
    <citation type="submission" date="2021-02" db="EMBL/GenBank/DDBJ databases">
        <title>PHA producing bacteria isolated from coastal sediment in Guangdong, Shenzhen.</title>
        <authorList>
            <person name="Zheng W."/>
            <person name="Yu S."/>
            <person name="Huang Y."/>
        </authorList>
    </citation>
    <scope>NUCLEOTIDE SEQUENCE</scope>
    <source>
        <strain evidence="17">TN14-10</strain>
    </source>
</reference>
<dbReference type="PANTHER" id="PTHR23309:SF51">
    <property type="entry name" value="3-HYDROXYACYL-COA DEHYDROGENASE-RELATED"/>
    <property type="match status" value="1"/>
</dbReference>
<comment type="similarity">
    <text evidence="14">Belongs to the enoyl-CoA hydratase/isomerase family.</text>
</comment>
<feature type="domain" description="3-hydroxyacyl-CoA dehydrogenase NAD binding" evidence="16">
    <location>
        <begin position="295"/>
        <end position="470"/>
    </location>
</feature>
<dbReference type="InterPro" id="IPR018376">
    <property type="entry name" value="Enoyl-CoA_hyd/isom_CS"/>
</dbReference>
<evidence type="ECO:0000256" key="14">
    <source>
        <dbReference type="RuleBase" id="RU003707"/>
    </source>
</evidence>
<dbReference type="RefSeq" id="WP_206560957.1">
    <property type="nucleotide sequence ID" value="NZ_JAFKCZ010000008.1"/>
</dbReference>
<evidence type="ECO:0000259" key="15">
    <source>
        <dbReference type="Pfam" id="PF00725"/>
    </source>
</evidence>
<keyword evidence="8" id="KW-0443">Lipid metabolism</keyword>
<evidence type="ECO:0000256" key="3">
    <source>
        <dbReference type="ARBA" id="ARBA00008750"/>
    </source>
</evidence>
<evidence type="ECO:0000256" key="1">
    <source>
        <dbReference type="ARBA" id="ARBA00004275"/>
    </source>
</evidence>
<dbReference type="GO" id="GO:0006631">
    <property type="term" value="P:fatty acid metabolic process"/>
    <property type="evidence" value="ECO:0007669"/>
    <property type="project" value="UniProtKB-KW"/>
</dbReference>
<dbReference type="InterPro" id="IPR036291">
    <property type="entry name" value="NAD(P)-bd_dom_sf"/>
</dbReference>
<name>A0A939DG97_9GAMM</name>
<dbReference type="Gene3D" id="3.90.226.10">
    <property type="entry name" value="2-enoyl-CoA Hydratase, Chain A, domain 1"/>
    <property type="match status" value="1"/>
</dbReference>
<keyword evidence="5" id="KW-0442">Lipid degradation</keyword>
<keyword evidence="6" id="KW-0560">Oxidoreductase</keyword>
<dbReference type="PANTHER" id="PTHR23309">
    <property type="entry name" value="3-HYDROXYACYL-COA DEHYROGENASE"/>
    <property type="match status" value="1"/>
</dbReference>
<dbReference type="Proteomes" id="UP000664303">
    <property type="component" value="Unassembled WGS sequence"/>
</dbReference>
<keyword evidence="11" id="KW-0456">Lyase</keyword>
<dbReference type="InterPro" id="IPR001753">
    <property type="entry name" value="Enoyl-CoA_hydra/iso"/>
</dbReference>
<dbReference type="SUPFAM" id="SSF48179">
    <property type="entry name" value="6-phosphogluconate dehydrogenase C-terminal domain-like"/>
    <property type="match status" value="2"/>
</dbReference>
<evidence type="ECO:0000256" key="9">
    <source>
        <dbReference type="ARBA" id="ARBA00023140"/>
    </source>
</evidence>
<organism evidence="17 18">
    <name type="scientific">Parahaliea mediterranea</name>
    <dbReference type="NCBI Taxonomy" id="651086"/>
    <lineage>
        <taxon>Bacteria</taxon>
        <taxon>Pseudomonadati</taxon>
        <taxon>Pseudomonadota</taxon>
        <taxon>Gammaproteobacteria</taxon>
        <taxon>Cellvibrionales</taxon>
        <taxon>Halieaceae</taxon>
        <taxon>Parahaliea</taxon>
    </lineage>
</organism>
<evidence type="ECO:0000313" key="18">
    <source>
        <dbReference type="Proteomes" id="UP000664303"/>
    </source>
</evidence>
<evidence type="ECO:0000313" key="17">
    <source>
        <dbReference type="EMBL" id="MBN7797514.1"/>
    </source>
</evidence>
<evidence type="ECO:0000256" key="12">
    <source>
        <dbReference type="ARBA" id="ARBA00023268"/>
    </source>
</evidence>
<dbReference type="AlphaFoldDB" id="A0A939DG97"/>
<dbReference type="SUPFAM" id="SSF52096">
    <property type="entry name" value="ClpP/crotonase"/>
    <property type="match status" value="1"/>
</dbReference>
<dbReference type="InterPro" id="IPR008927">
    <property type="entry name" value="6-PGluconate_DH-like_C_sf"/>
</dbReference>
<dbReference type="InterPro" id="IPR029045">
    <property type="entry name" value="ClpP/crotonase-like_dom_sf"/>
</dbReference>
<evidence type="ECO:0000256" key="2">
    <source>
        <dbReference type="ARBA" id="ARBA00005005"/>
    </source>
</evidence>
<dbReference type="Pfam" id="PF00378">
    <property type="entry name" value="ECH_1"/>
    <property type="match status" value="1"/>
</dbReference>
<dbReference type="Gene3D" id="1.10.1040.50">
    <property type="match status" value="1"/>
</dbReference>
<dbReference type="FunFam" id="1.10.1040.50:FF:000006">
    <property type="entry name" value="Peroxisomal bifunctional enzyme"/>
    <property type="match status" value="1"/>
</dbReference>
<feature type="domain" description="3-hydroxyacyl-CoA dehydrogenase C-terminal" evidence="15">
    <location>
        <begin position="475"/>
        <end position="568"/>
    </location>
</feature>
<dbReference type="Pfam" id="PF02737">
    <property type="entry name" value="3HCDH_N"/>
    <property type="match status" value="1"/>
</dbReference>
<dbReference type="CDD" id="cd06558">
    <property type="entry name" value="crotonase-like"/>
    <property type="match status" value="1"/>
</dbReference>
<comment type="subcellular location">
    <subcellularLocation>
        <location evidence="1">Peroxisome</location>
    </subcellularLocation>
</comment>
<gene>
    <name evidence="17" type="ORF">JYP50_12970</name>
</gene>
<dbReference type="InterPro" id="IPR006108">
    <property type="entry name" value="3HC_DH_C"/>
</dbReference>
<sequence>MSVVSYKLVDNIGVITLNNPPVNALSHDLRSGLHNAVEAAQGDESQAILILCDGKTFCAGADINEFGKVPLNPSLSALQMFIEQSEKPVIAAIHGTALGGGLELALACHYRIAEINTKLGLPEVKLGLLPGAGGTQRVTRLAGVEAALQLITTGNTIAAPQALKLHLIDEIATDNLEEQALLFARTVARSQDTPPRNSSIQVPRTDAAVEALDFHRKLVAKKRRGQIAPRKIVDCVEAAMDNSFEDGLDFERSRFEECMASPQSGAMRHLFFAERKASKLTGIPDQTPTRAVNTAAVIGAGTMGGGIAMNFASSGIPVTIVDVSEAALKNGLDRIRHNYSRSVRSGRLSQDEMDRCMSHIHPTTGFEKIADVDLVIEAVFENLELKREIFRKLDTHCKETAILATNTSYQDIHAIADATSRPQSVIGLHFFSPANVMKLLEVVRTDKTADDIVLTCMSLAKRIAKLPVLAGACEGFIGNRMLTPYLRESQLCLQEGASPEQVDSVMLAWGANMGPLSMNDLAGIDIGYLARQGRLEAGESPDPTYAIADAMYHSGRLGQKSGKGYYRYDDSGKRHADPEVMQIVIAESKRLGIPRRELGDNEIFDRMMYALINEGARILDEGMAQRPGDIDIVYSTGYGFPVHQGGPMYYADQIGLDKVYARICEFRQTLDPANWQPAPLLQRLARNKSSFAEWALDRCS</sequence>
<evidence type="ECO:0000256" key="6">
    <source>
        <dbReference type="ARBA" id="ARBA00023002"/>
    </source>
</evidence>
<evidence type="ECO:0000256" key="11">
    <source>
        <dbReference type="ARBA" id="ARBA00023239"/>
    </source>
</evidence>
<comment type="similarity">
    <text evidence="3">In the N-terminal section; belongs to the enoyl-CoA hydratase/isomerase family.</text>
</comment>
<protein>
    <submittedName>
        <fullName evidence="17">Enoyl-CoA hydratase/isomerase family protein</fullName>
    </submittedName>
</protein>
<evidence type="ECO:0000256" key="8">
    <source>
        <dbReference type="ARBA" id="ARBA00023098"/>
    </source>
</evidence>
<accession>A0A939DG97</accession>
<dbReference type="SUPFAM" id="SSF51735">
    <property type="entry name" value="NAD(P)-binding Rossmann-fold domains"/>
    <property type="match status" value="1"/>
</dbReference>
<evidence type="ECO:0000259" key="16">
    <source>
        <dbReference type="Pfam" id="PF02737"/>
    </source>
</evidence>
<keyword evidence="9" id="KW-0576">Peroxisome</keyword>
<keyword evidence="18" id="KW-1185">Reference proteome</keyword>
<dbReference type="FunFam" id="3.40.50.720:FF:000009">
    <property type="entry name" value="Fatty oxidation complex, alpha subunit"/>
    <property type="match status" value="1"/>
</dbReference>
<dbReference type="GO" id="GO:0016853">
    <property type="term" value="F:isomerase activity"/>
    <property type="evidence" value="ECO:0007669"/>
    <property type="project" value="UniProtKB-KW"/>
</dbReference>
<comment type="caution">
    <text evidence="17">The sequence shown here is derived from an EMBL/GenBank/DDBJ whole genome shotgun (WGS) entry which is preliminary data.</text>
</comment>
<dbReference type="InterPro" id="IPR006176">
    <property type="entry name" value="3-OHacyl-CoA_DH_NAD-bd"/>
</dbReference>
<dbReference type="PROSITE" id="PS00166">
    <property type="entry name" value="ENOYL_COA_HYDRATASE"/>
    <property type="match status" value="1"/>
</dbReference>
<dbReference type="GO" id="GO:0070403">
    <property type="term" value="F:NAD+ binding"/>
    <property type="evidence" value="ECO:0007669"/>
    <property type="project" value="InterPro"/>
</dbReference>